<evidence type="ECO:0000313" key="3">
    <source>
        <dbReference type="Proteomes" id="UP000035760"/>
    </source>
</evidence>
<accession>W6M1N9</accession>
<feature type="transmembrane region" description="Helical" evidence="1">
    <location>
        <begin position="67"/>
        <end position="87"/>
    </location>
</feature>
<feature type="transmembrane region" description="Helical" evidence="1">
    <location>
        <begin position="214"/>
        <end position="242"/>
    </location>
</feature>
<dbReference type="Pfam" id="PF09955">
    <property type="entry name" value="DUF2189"/>
    <property type="match status" value="1"/>
</dbReference>
<name>W6M1N9_9GAMM</name>
<keyword evidence="1" id="KW-1133">Transmembrane helix</keyword>
<reference evidence="2" key="2">
    <citation type="submission" date="2014-03" db="EMBL/GenBank/DDBJ databases">
        <title>Candidatus Competibacter-lineage genomes retrieved from metagenomes reveal functional metabolic diversity.</title>
        <authorList>
            <person name="McIlroy S.J."/>
            <person name="Albertsen M."/>
            <person name="Andresen E.K."/>
            <person name="Saunders A.M."/>
            <person name="Kristiansen R."/>
            <person name="Stokholm-Bjerregaard M."/>
            <person name="Nielsen K.L."/>
            <person name="Nielsen P.H."/>
        </authorList>
    </citation>
    <scope>NUCLEOTIDE SEQUENCE</scope>
    <source>
        <strain evidence="2">Run_A_D11</strain>
    </source>
</reference>
<feature type="transmembrane region" description="Helical" evidence="1">
    <location>
        <begin position="44"/>
        <end position="61"/>
    </location>
</feature>
<feature type="transmembrane region" description="Helical" evidence="1">
    <location>
        <begin position="153"/>
        <end position="180"/>
    </location>
</feature>
<proteinExistence type="predicted"/>
<protein>
    <recommendedName>
        <fullName evidence="4">Integral membrane protein</fullName>
    </recommendedName>
</protein>
<evidence type="ECO:0008006" key="4">
    <source>
        <dbReference type="Google" id="ProtNLM"/>
    </source>
</evidence>
<dbReference type="AlphaFoldDB" id="W6M1N9"/>
<organism evidence="2 3">
    <name type="scientific">Candidatus Competibacter denitrificans Run_A_D11</name>
    <dbReference type="NCBI Taxonomy" id="1400863"/>
    <lineage>
        <taxon>Bacteria</taxon>
        <taxon>Pseudomonadati</taxon>
        <taxon>Pseudomonadota</taxon>
        <taxon>Gammaproteobacteria</taxon>
        <taxon>Candidatus Competibacteraceae</taxon>
        <taxon>Candidatus Competibacter</taxon>
    </lineage>
</organism>
<dbReference type="InterPro" id="IPR018692">
    <property type="entry name" value="DUF2189"/>
</dbReference>
<evidence type="ECO:0000256" key="1">
    <source>
        <dbReference type="SAM" id="Phobius"/>
    </source>
</evidence>
<keyword evidence="3" id="KW-1185">Reference proteome</keyword>
<evidence type="ECO:0000313" key="2">
    <source>
        <dbReference type="EMBL" id="CDI01347.1"/>
    </source>
</evidence>
<keyword evidence="1" id="KW-0812">Transmembrane</keyword>
<feature type="transmembrane region" description="Helical" evidence="1">
    <location>
        <begin position="115"/>
        <end position="141"/>
    </location>
</feature>
<keyword evidence="1" id="KW-0472">Membrane</keyword>
<gene>
    <name evidence="2" type="ORF">BN873_150135</name>
</gene>
<dbReference type="Proteomes" id="UP000035760">
    <property type="component" value="Unassembled WGS sequence"/>
</dbReference>
<reference evidence="2" key="1">
    <citation type="submission" date="2013-07" db="EMBL/GenBank/DDBJ databases">
        <authorList>
            <person name="McIlroy S."/>
        </authorList>
    </citation>
    <scope>NUCLEOTIDE SEQUENCE [LARGE SCALE GENOMIC DNA]</scope>
    <source>
        <strain evidence="2">Run_A_D11</strain>
    </source>
</reference>
<comment type="caution">
    <text evidence="2">The sequence shown here is derived from an EMBL/GenBank/DDBJ whole genome shotgun (WGS) entry which is preliminary data.</text>
</comment>
<dbReference type="EMBL" id="CBTJ020000020">
    <property type="protein sequence ID" value="CDI01347.1"/>
    <property type="molecule type" value="Genomic_DNA"/>
</dbReference>
<dbReference type="OrthoDB" id="5621705at2"/>
<dbReference type="STRING" id="1400863.BN873_150135"/>
<sequence length="264" mass="28798">MVSSIPVLESSLATPKVRIIKSDQLWEWLGAGWKDLWRAPAVSIPYGLLFVIMGYALIYLATARFHFILALTAGFMLVGPFLAMGLYDVSRRLEVGKTPTLGLALTAWRHNMLPILLFGLLIGVLMIVWVRLAALLFAVSFRDLTVDTSVSALFFSGGGLTFLMILTMVGAIIAALVFAISVVSIPMMLDRKIDFVTAVLTSLTAVRANPGPMALWAVLIVIFTGIGLLTFYIGVAIALPLIGHASWHAYKDLVEDDQIEAQPY</sequence>